<accession>A0A0E9TUK2</accession>
<name>A0A0E9TUK2_ANGAN</name>
<evidence type="ECO:0000313" key="1">
    <source>
        <dbReference type="EMBL" id="JAH56595.1"/>
    </source>
</evidence>
<sequence length="42" mass="4622">MCASQEIDKCSSMNEGMRQRFTVQCEAFGYNGEDGGKGRGRS</sequence>
<reference evidence="1" key="1">
    <citation type="submission" date="2014-11" db="EMBL/GenBank/DDBJ databases">
        <authorList>
            <person name="Amaro Gonzalez C."/>
        </authorList>
    </citation>
    <scope>NUCLEOTIDE SEQUENCE</scope>
</reference>
<proteinExistence type="predicted"/>
<protein>
    <submittedName>
        <fullName evidence="1">Uncharacterized protein</fullName>
    </submittedName>
</protein>
<reference evidence="1" key="2">
    <citation type="journal article" date="2015" name="Fish Shellfish Immunol.">
        <title>Early steps in the European eel (Anguilla anguilla)-Vibrio vulnificus interaction in the gills: Role of the RtxA13 toxin.</title>
        <authorList>
            <person name="Callol A."/>
            <person name="Pajuelo D."/>
            <person name="Ebbesson L."/>
            <person name="Teles M."/>
            <person name="MacKenzie S."/>
            <person name="Amaro C."/>
        </authorList>
    </citation>
    <scope>NUCLEOTIDE SEQUENCE</scope>
</reference>
<organism evidence="1">
    <name type="scientific">Anguilla anguilla</name>
    <name type="common">European freshwater eel</name>
    <name type="synonym">Muraena anguilla</name>
    <dbReference type="NCBI Taxonomy" id="7936"/>
    <lineage>
        <taxon>Eukaryota</taxon>
        <taxon>Metazoa</taxon>
        <taxon>Chordata</taxon>
        <taxon>Craniata</taxon>
        <taxon>Vertebrata</taxon>
        <taxon>Euteleostomi</taxon>
        <taxon>Actinopterygii</taxon>
        <taxon>Neopterygii</taxon>
        <taxon>Teleostei</taxon>
        <taxon>Anguilliformes</taxon>
        <taxon>Anguillidae</taxon>
        <taxon>Anguilla</taxon>
    </lineage>
</organism>
<dbReference type="EMBL" id="GBXM01051982">
    <property type="protein sequence ID" value="JAH56595.1"/>
    <property type="molecule type" value="Transcribed_RNA"/>
</dbReference>
<dbReference type="AlphaFoldDB" id="A0A0E9TUK2"/>